<dbReference type="Proteomes" id="UP000217790">
    <property type="component" value="Unassembled WGS sequence"/>
</dbReference>
<evidence type="ECO:0000259" key="1">
    <source>
        <dbReference type="SMART" id="SM00757"/>
    </source>
</evidence>
<organism evidence="2 3">
    <name type="scientific">Armillaria gallica</name>
    <name type="common">Bulbous honey fungus</name>
    <name type="synonym">Armillaria bulbosa</name>
    <dbReference type="NCBI Taxonomy" id="47427"/>
    <lineage>
        <taxon>Eukaryota</taxon>
        <taxon>Fungi</taxon>
        <taxon>Dikarya</taxon>
        <taxon>Basidiomycota</taxon>
        <taxon>Agaricomycotina</taxon>
        <taxon>Agaricomycetes</taxon>
        <taxon>Agaricomycetidae</taxon>
        <taxon>Agaricales</taxon>
        <taxon>Marasmiineae</taxon>
        <taxon>Physalacriaceae</taxon>
        <taxon>Armillaria</taxon>
    </lineage>
</organism>
<dbReference type="InterPro" id="IPR013144">
    <property type="entry name" value="CRA_dom"/>
</dbReference>
<dbReference type="OrthoDB" id="25503at2759"/>
<reference evidence="3" key="1">
    <citation type="journal article" date="2017" name="Nat. Ecol. Evol.">
        <title>Genome expansion and lineage-specific genetic innovations in the forest pathogenic fungi Armillaria.</title>
        <authorList>
            <person name="Sipos G."/>
            <person name="Prasanna A.N."/>
            <person name="Walter M.C."/>
            <person name="O'Connor E."/>
            <person name="Balint B."/>
            <person name="Krizsan K."/>
            <person name="Kiss B."/>
            <person name="Hess J."/>
            <person name="Varga T."/>
            <person name="Slot J."/>
            <person name="Riley R."/>
            <person name="Boka B."/>
            <person name="Rigling D."/>
            <person name="Barry K."/>
            <person name="Lee J."/>
            <person name="Mihaltcheva S."/>
            <person name="LaButti K."/>
            <person name="Lipzen A."/>
            <person name="Waldron R."/>
            <person name="Moloney N.M."/>
            <person name="Sperisen C."/>
            <person name="Kredics L."/>
            <person name="Vagvoelgyi C."/>
            <person name="Patrignani A."/>
            <person name="Fitzpatrick D."/>
            <person name="Nagy I."/>
            <person name="Doyle S."/>
            <person name="Anderson J.B."/>
            <person name="Grigoriev I.V."/>
            <person name="Gueldener U."/>
            <person name="Muensterkoetter M."/>
            <person name="Nagy L.G."/>
        </authorList>
    </citation>
    <scope>NUCLEOTIDE SEQUENCE [LARGE SCALE GENOMIC DNA]</scope>
    <source>
        <strain evidence="3">Ar21-2</strain>
    </source>
</reference>
<feature type="domain" description="CRA" evidence="1">
    <location>
        <begin position="30"/>
        <end position="130"/>
    </location>
</feature>
<sequence>MRIRTSATVTQRCNGVSMSAAERSVARYEKSLSEAIAYGQSLQADYKADHRPEVKGIFKKTFGILAWVDPLEAGGSAAEVVGIEARIALANELNQAILSKLFFSSSVDAMLRAQQSPKDGLPILRWRHCIATQPSVSSS</sequence>
<dbReference type="InParanoid" id="A0A2H3E5N5"/>
<evidence type="ECO:0000313" key="3">
    <source>
        <dbReference type="Proteomes" id="UP000217790"/>
    </source>
</evidence>
<dbReference type="STRING" id="47427.A0A2H3E5N5"/>
<dbReference type="AlphaFoldDB" id="A0A2H3E5N5"/>
<proteinExistence type="predicted"/>
<gene>
    <name evidence="2" type="ORF">ARMGADRAFT_427191</name>
</gene>
<evidence type="ECO:0000313" key="2">
    <source>
        <dbReference type="EMBL" id="PBL01455.1"/>
    </source>
</evidence>
<accession>A0A2H3E5N5</accession>
<dbReference type="EMBL" id="KZ293646">
    <property type="protein sequence ID" value="PBL01455.1"/>
    <property type="molecule type" value="Genomic_DNA"/>
</dbReference>
<dbReference type="SMART" id="SM00757">
    <property type="entry name" value="CRA"/>
    <property type="match status" value="1"/>
</dbReference>
<keyword evidence="3" id="KW-1185">Reference proteome</keyword>
<name>A0A2H3E5N5_ARMGA</name>
<protein>
    <recommendedName>
        <fullName evidence="1">CRA domain-containing protein</fullName>
    </recommendedName>
</protein>